<sequence length="726" mass="81361">MNPNSNPEVKSDVPILNSNPNASKIKKAIPVKKPKMKAIPVKKTDVPLVNPNPNPPKMLAIPLKKSDPVELYWPLRNLVVKKYSESDAQKVESILKTLNKCRVDMVQRVNLSLPMQLNCLVHYFKCLYMVEPLFTDISSNSDPIIFSWYDAFDSDYICVDGVSSQHNNIQLEKAAVLFNLGAIYSQIGASCDRTTALGRHLAIDAFNAAANVFLKLSKEFAKDVSTTLDLTVLFAQSLHHLFSAQASELKLQQQDYEDKYVCSAMRKYRCSYSFKSVSLDAHTDFTFFTLAFLYDDCIQLSMMIQVSKLYRRAYDLILSDSAATEHVYSFDRTWVTHLYQKGKFFQVEATKLSIPHESKQTEIFSLVQSCTLVHDAESDSPFKIVDGGKLVANPWDMPPPYPKNLTILSSSSSSHILAFPLKKTEPLDLYEPLRSYFVLKCSESVAKSLEGLLETLAKLRGEIQRNDLSLLAHRDCLISYFKCLCMIDMALFPMIPSQNPLTFVWYNAFNPQENFSQSNIHLEKASVLFNLGALCTHIAASCDLTTIQGYRVAIDALNEASHWFQALRLDAMQTVKPIDLSEDCIKMLLEIISAEISDSKWNFPHPQSDGLTLSGYPVSVLYRKAYTLSTSRPLAVNLAQSSIPQYLESKMKMKSCIVESGPGDVTDNFLSGYFRAKSLLSEGCQPPCLDLLSEVGPVKIKDGNIVANATLKEVGLALMDMSLQDQ</sequence>
<keyword evidence="4" id="KW-1185">Reference proteome</keyword>
<evidence type="ECO:0000259" key="2">
    <source>
        <dbReference type="PROSITE" id="PS51180"/>
    </source>
</evidence>
<reference evidence="3 4" key="1">
    <citation type="journal article" date="2023" name="Plants (Basel)">
        <title>Bridging the Gap: Combining Genomics and Transcriptomics Approaches to Understand Stylosanthes scabra, an Orphan Legume from the Brazilian Caatinga.</title>
        <authorList>
            <person name="Ferreira-Neto J.R.C."/>
            <person name="da Silva M.D."/>
            <person name="Binneck E."/>
            <person name="de Melo N.F."/>
            <person name="da Silva R.H."/>
            <person name="de Melo A.L.T.M."/>
            <person name="Pandolfi V."/>
            <person name="Bustamante F.O."/>
            <person name="Brasileiro-Vidal A.C."/>
            <person name="Benko-Iseppon A.M."/>
        </authorList>
    </citation>
    <scope>NUCLEOTIDE SEQUENCE [LARGE SCALE GENOMIC DNA]</scope>
    <source>
        <tissue evidence="3">Leaves</tissue>
    </source>
</reference>
<dbReference type="Proteomes" id="UP001341840">
    <property type="component" value="Unassembled WGS sequence"/>
</dbReference>
<dbReference type="InterPro" id="IPR004328">
    <property type="entry name" value="BRO1_dom"/>
</dbReference>
<dbReference type="PANTHER" id="PTHR23031:SF15">
    <property type="entry name" value="LD12055P"/>
    <property type="match status" value="1"/>
</dbReference>
<accession>A0ABU6W7V5</accession>
<dbReference type="Pfam" id="PF03097">
    <property type="entry name" value="BRO1"/>
    <property type="match status" value="2"/>
</dbReference>
<protein>
    <recommendedName>
        <fullName evidence="2">BRO1 domain-containing protein</fullName>
    </recommendedName>
</protein>
<dbReference type="Gene3D" id="1.25.40.280">
    <property type="entry name" value="alix/aip1 like domains"/>
    <property type="match status" value="2"/>
</dbReference>
<gene>
    <name evidence="3" type="ORF">PIB30_024131</name>
</gene>
<dbReference type="InterPro" id="IPR038499">
    <property type="entry name" value="BRO1_sf"/>
</dbReference>
<dbReference type="SMART" id="SM01041">
    <property type="entry name" value="BRO1"/>
    <property type="match status" value="1"/>
</dbReference>
<feature type="region of interest" description="Disordered" evidence="1">
    <location>
        <begin position="1"/>
        <end position="21"/>
    </location>
</feature>
<dbReference type="EMBL" id="JASCZI010181328">
    <property type="protein sequence ID" value="MED6181942.1"/>
    <property type="molecule type" value="Genomic_DNA"/>
</dbReference>
<evidence type="ECO:0000256" key="1">
    <source>
        <dbReference type="SAM" id="MobiDB-lite"/>
    </source>
</evidence>
<name>A0ABU6W7V5_9FABA</name>
<dbReference type="PROSITE" id="PS51180">
    <property type="entry name" value="BRO1"/>
    <property type="match status" value="1"/>
</dbReference>
<proteinExistence type="predicted"/>
<evidence type="ECO:0000313" key="4">
    <source>
        <dbReference type="Proteomes" id="UP001341840"/>
    </source>
</evidence>
<comment type="caution">
    <text evidence="3">The sequence shown here is derived from an EMBL/GenBank/DDBJ whole genome shotgun (WGS) entry which is preliminary data.</text>
</comment>
<dbReference type="InterPro" id="IPR047138">
    <property type="entry name" value="RHPN1_2"/>
</dbReference>
<feature type="domain" description="BRO1" evidence="2">
    <location>
        <begin position="57"/>
        <end position="698"/>
    </location>
</feature>
<evidence type="ECO:0000313" key="3">
    <source>
        <dbReference type="EMBL" id="MED6181942.1"/>
    </source>
</evidence>
<dbReference type="PANTHER" id="PTHR23031">
    <property type="entry name" value="RHOPHILIN"/>
    <property type="match status" value="1"/>
</dbReference>
<organism evidence="3 4">
    <name type="scientific">Stylosanthes scabra</name>
    <dbReference type="NCBI Taxonomy" id="79078"/>
    <lineage>
        <taxon>Eukaryota</taxon>
        <taxon>Viridiplantae</taxon>
        <taxon>Streptophyta</taxon>
        <taxon>Embryophyta</taxon>
        <taxon>Tracheophyta</taxon>
        <taxon>Spermatophyta</taxon>
        <taxon>Magnoliopsida</taxon>
        <taxon>eudicotyledons</taxon>
        <taxon>Gunneridae</taxon>
        <taxon>Pentapetalae</taxon>
        <taxon>rosids</taxon>
        <taxon>fabids</taxon>
        <taxon>Fabales</taxon>
        <taxon>Fabaceae</taxon>
        <taxon>Papilionoideae</taxon>
        <taxon>50 kb inversion clade</taxon>
        <taxon>dalbergioids sensu lato</taxon>
        <taxon>Dalbergieae</taxon>
        <taxon>Pterocarpus clade</taxon>
        <taxon>Stylosanthes</taxon>
    </lineage>
</organism>